<proteinExistence type="predicted"/>
<evidence type="ECO:0000259" key="6">
    <source>
        <dbReference type="Pfam" id="PF13087"/>
    </source>
</evidence>
<dbReference type="PANTHER" id="PTHR43788">
    <property type="entry name" value="DNA2/NAM7 HELICASE FAMILY MEMBER"/>
    <property type="match status" value="1"/>
</dbReference>
<keyword evidence="4" id="KW-0067">ATP-binding</keyword>
<dbReference type="InterPro" id="IPR047187">
    <property type="entry name" value="SF1_C_Upf1"/>
</dbReference>
<dbReference type="SUPFAM" id="SSF52540">
    <property type="entry name" value="P-loop containing nucleoside triphosphate hydrolases"/>
    <property type="match status" value="1"/>
</dbReference>
<dbReference type="PANTHER" id="PTHR43788:SF8">
    <property type="entry name" value="DNA-BINDING PROTEIN SMUBP-2"/>
    <property type="match status" value="1"/>
</dbReference>
<dbReference type="EMBL" id="JADLQX010000012">
    <property type="protein sequence ID" value="MBF6299408.1"/>
    <property type="molecule type" value="Genomic_DNA"/>
</dbReference>
<protein>
    <recommendedName>
        <fullName evidence="6">DNA2/NAM7 helicase-like C-terminal domain-containing protein</fullName>
    </recommendedName>
</protein>
<accession>A0ABS0CRZ8</accession>
<dbReference type="Pfam" id="PF13087">
    <property type="entry name" value="AAA_12"/>
    <property type="match status" value="1"/>
</dbReference>
<evidence type="ECO:0000256" key="2">
    <source>
        <dbReference type="ARBA" id="ARBA00022801"/>
    </source>
</evidence>
<dbReference type="Proteomes" id="UP000702209">
    <property type="component" value="Unassembled WGS sequence"/>
</dbReference>
<feature type="domain" description="DNA2/NAM7 helicase-like C-terminal" evidence="6">
    <location>
        <begin position="1035"/>
        <end position="1208"/>
    </location>
</feature>
<name>A0ABS0CRZ8_9NOCA</name>
<gene>
    <name evidence="7" type="ORF">IU459_17935</name>
</gene>
<comment type="caution">
    <text evidence="7">The sequence shown here is derived from an EMBL/GenBank/DDBJ whole genome shotgun (WGS) entry which is preliminary data.</text>
</comment>
<evidence type="ECO:0000313" key="8">
    <source>
        <dbReference type="Proteomes" id="UP000702209"/>
    </source>
</evidence>
<evidence type="ECO:0000256" key="5">
    <source>
        <dbReference type="SAM" id="MobiDB-lite"/>
    </source>
</evidence>
<sequence length="1235" mass="132397">MFVFGDRVVCTAVDLVRAAHCEFAMLRALDTELGTLPAEPGTAAPAPEHAREIDDARQRHLADYRARFPGAVVEIDRPPDNVGDPAEPSDGVSASAPSDGVSGRASARIAALTAAHTETVAALRAGAHVVHGATFFDGRFHSSCDFLVRAEHRVRYTVHGAARTAADRVGAALELAACAAALDRSGALTAPFVRLHLGEVSMAEALSELLPVYRARRRRVERIVDEKLGELLPVQWGDPRYLACGRCRTCTAALSAARDLLLVAGMASPIRARLREAGVSTIDRLAATEIAVPGVPPRTVAALRRQAEIQLRREVSNEPTYALTDPAALGALPPPSPGDLTLTIGGGGRMPRTVEIGGLDSVHLSLCWSSGPDERGGGGTAERRALEQVLDSLAQRRRMYPDLHIYHYTSAARTALLHCAGQHGVGEEFVDELLRAGVLVDLYPVVRNAMIIGEPSYDLSTLRRMWPDAEHSSDNHTVFRLRDWLLDCASEQRDARDSAWSTVPVAGEAEPAPASRQWSPRAAAVEFAAGPEGAQHPVDHAAEQHLGPQARAGSWWTATVPGTPEPAPAPRQSSAGAGAAEYVAEPGDAQHPAEQHLAPQARAGSWWTAAVPAAPEPAPPPRPSSLEAALAEYAAGLGDSLHPAALMAAALGYHRRERQPLWWAHADRLSHPVDEWPDAPGVLVADWGTVDTKWHRRPDLPTMRRYLTLTGRIGTGASGAAGPSVLTPGTTVYTFYDQPPPAGMVTAVGHRATATATVLGCSVDTEFDDTVRLEELLPEGCEPYDELPTAIAPDLPAWDENAELTVELAAQQLLMTLPDTPREAVFDILARRPPRLHGGVRLPEVHGDHAAAITAAVRALDRSYVAVQGPSGTGKTSTTARVLERLVTKHNWRVGIVARDHATVENLLDAIVRVGVLPELVAKKDAAAVAPVWAVIDAARYPRFLDNAISGCVLGGTPADFANEELVPREALDLLLIADAGRFALADTVAVAASARNLLLLGDPVPSAVRGTHPAPVGESVLGWLAQGRQTLPSERGYFLDRTWRMHPAVCEPVSRLYYDGRLRSNETVTLARRLDGEEPGVRTVLVDHHGSATTSPAEAREVVRRVRALLGMSWTIGATTRRVHPHDIFVVAPYAAQVGRIRTMLARAKIEDVLVGTPDRFRGREAAVVLLSMTTSSPADAPYGMRSLLSRGLIRAALCRAMWKAIIIRSPLLTEYLPATMEELADLGAFLRLG</sequence>
<dbReference type="Gene3D" id="3.40.50.300">
    <property type="entry name" value="P-loop containing nucleotide triphosphate hydrolases"/>
    <property type="match status" value="2"/>
</dbReference>
<reference evidence="7 8" key="1">
    <citation type="submission" date="2020-10" db="EMBL/GenBank/DDBJ databases">
        <title>Identification of Nocardia species via Next-generation sequencing and recognition of intraspecies genetic diversity.</title>
        <authorList>
            <person name="Li P."/>
            <person name="Li P."/>
            <person name="Lu B."/>
        </authorList>
    </citation>
    <scope>NUCLEOTIDE SEQUENCE [LARGE SCALE GENOMIC DNA]</scope>
    <source>
        <strain evidence="7 8">BJ06-0157</strain>
    </source>
</reference>
<dbReference type="InterPro" id="IPR027417">
    <property type="entry name" value="P-loop_NTPase"/>
</dbReference>
<keyword evidence="3" id="KW-0347">Helicase</keyword>
<evidence type="ECO:0000256" key="1">
    <source>
        <dbReference type="ARBA" id="ARBA00022741"/>
    </source>
</evidence>
<feature type="compositionally biased region" description="Low complexity" evidence="5">
    <location>
        <begin position="503"/>
        <end position="514"/>
    </location>
</feature>
<feature type="region of interest" description="Disordered" evidence="5">
    <location>
        <begin position="496"/>
        <end position="521"/>
    </location>
</feature>
<evidence type="ECO:0000256" key="3">
    <source>
        <dbReference type="ARBA" id="ARBA00022806"/>
    </source>
</evidence>
<feature type="region of interest" description="Disordered" evidence="5">
    <location>
        <begin position="74"/>
        <end position="100"/>
    </location>
</feature>
<evidence type="ECO:0000256" key="4">
    <source>
        <dbReference type="ARBA" id="ARBA00022840"/>
    </source>
</evidence>
<keyword evidence="1" id="KW-0547">Nucleotide-binding</keyword>
<organism evidence="7 8">
    <name type="scientific">Nocardia amamiensis</name>
    <dbReference type="NCBI Taxonomy" id="404578"/>
    <lineage>
        <taxon>Bacteria</taxon>
        <taxon>Bacillati</taxon>
        <taxon>Actinomycetota</taxon>
        <taxon>Actinomycetes</taxon>
        <taxon>Mycobacteriales</taxon>
        <taxon>Nocardiaceae</taxon>
        <taxon>Nocardia</taxon>
    </lineage>
</organism>
<evidence type="ECO:0000313" key="7">
    <source>
        <dbReference type="EMBL" id="MBF6299408.1"/>
    </source>
</evidence>
<dbReference type="InterPro" id="IPR050534">
    <property type="entry name" value="Coronavir_polyprotein_1ab"/>
</dbReference>
<dbReference type="CDD" id="cd18808">
    <property type="entry name" value="SF1_C_Upf1"/>
    <property type="match status" value="1"/>
</dbReference>
<dbReference type="InterPro" id="IPR041679">
    <property type="entry name" value="DNA2/NAM7-like_C"/>
</dbReference>
<keyword evidence="8" id="KW-1185">Reference proteome</keyword>
<keyword evidence="2" id="KW-0378">Hydrolase</keyword>